<dbReference type="InterPro" id="IPR002656">
    <property type="entry name" value="Acyl_transf_3_dom"/>
</dbReference>
<organism evidence="3 4">
    <name type="scientific">Cyphellophora europaea (strain CBS 101466)</name>
    <name type="common">Phialophora europaea</name>
    <dbReference type="NCBI Taxonomy" id="1220924"/>
    <lineage>
        <taxon>Eukaryota</taxon>
        <taxon>Fungi</taxon>
        <taxon>Dikarya</taxon>
        <taxon>Ascomycota</taxon>
        <taxon>Pezizomycotina</taxon>
        <taxon>Eurotiomycetes</taxon>
        <taxon>Chaetothyriomycetidae</taxon>
        <taxon>Chaetothyriales</taxon>
        <taxon>Cyphellophoraceae</taxon>
        <taxon>Cyphellophora</taxon>
    </lineage>
</organism>
<dbReference type="eggNOG" id="ENOG502RYMZ">
    <property type="taxonomic scope" value="Eukaryota"/>
</dbReference>
<dbReference type="OrthoDB" id="5819582at2759"/>
<dbReference type="GeneID" id="19976428"/>
<keyword evidence="1" id="KW-0812">Transmembrane</keyword>
<gene>
    <name evidence="3" type="ORF">HMPREF1541_09089</name>
</gene>
<name>W2SB57_CYPE1</name>
<dbReference type="InterPro" id="IPR050879">
    <property type="entry name" value="Acyltransferase_3"/>
</dbReference>
<dbReference type="InParanoid" id="W2SB57"/>
<proteinExistence type="predicted"/>
<feature type="transmembrane region" description="Helical" evidence="1">
    <location>
        <begin position="287"/>
        <end position="304"/>
    </location>
</feature>
<evidence type="ECO:0000259" key="2">
    <source>
        <dbReference type="Pfam" id="PF01757"/>
    </source>
</evidence>
<dbReference type="PANTHER" id="PTHR23028">
    <property type="entry name" value="ACETYLTRANSFERASE"/>
    <property type="match status" value="1"/>
</dbReference>
<dbReference type="Proteomes" id="UP000030752">
    <property type="component" value="Unassembled WGS sequence"/>
</dbReference>
<feature type="transmembrane region" description="Helical" evidence="1">
    <location>
        <begin position="212"/>
        <end position="235"/>
    </location>
</feature>
<feature type="domain" description="Acyltransferase 3" evidence="2">
    <location>
        <begin position="81"/>
        <end position="536"/>
    </location>
</feature>
<keyword evidence="4" id="KW-1185">Reference proteome</keyword>
<feature type="transmembrane region" description="Helical" evidence="1">
    <location>
        <begin position="163"/>
        <end position="183"/>
    </location>
</feature>
<evidence type="ECO:0000313" key="4">
    <source>
        <dbReference type="Proteomes" id="UP000030752"/>
    </source>
</evidence>
<dbReference type="GO" id="GO:0016747">
    <property type="term" value="F:acyltransferase activity, transferring groups other than amino-acyl groups"/>
    <property type="evidence" value="ECO:0007669"/>
    <property type="project" value="InterPro"/>
</dbReference>
<sequence>MSNFLRQTLALEENGIYLDEKHPHRENHLSPEHARGSSTLPQHMGIRPGNKFLRVCQLIFVPSFLRSSTKSASRPNAGLMALDGLRGLACLAVVNQRMSLPVSHDQNLPQTMPEVTFKVNVQMLISFRVLADYTSTFTARIYHFGWGTYPQDKNLAQFPFVKILWSGSAQVFTFFVLSGYVLSYKPIKQMRNRSSQVQKTLSSSIFRRGMRLFIPAFAMVAIIAVAAQVGIYKWAQAAAEQGLMDHLENIPPQQPNIWYMFNTIWNDFATMTNITNWGYVQPSLHPHLWTIIIEFRVSMLLYLVQTGTARLKSWARVLVAGYMFFWFSNTLTPVGSQTALFFAGMILAEADLALLAFRESHSAPSTGTYVAWDPNRRPLSTADHIARLTDPKSIYWRAFHIVVFLVGMFFLSCPYNGSEVTPVYRVLVAWLNPSWYKALEHSYWLWSVGAMCLLSSAAHSCDIQWIYTNSFSQYAGKVSFALYLAHGPVLHCVEYSMLPFLAAITEPLGGRETQLGFLLQWIMGAIVSIPIVFYFADMVYRLLDVPSVQFARWCEEKFEEAAWQVSSSPRTKG</sequence>
<feature type="transmembrane region" description="Helical" evidence="1">
    <location>
        <begin position="480"/>
        <end position="505"/>
    </location>
</feature>
<keyword evidence="1" id="KW-0472">Membrane</keyword>
<accession>W2SB57</accession>
<dbReference type="RefSeq" id="XP_008711986.1">
    <property type="nucleotide sequence ID" value="XM_008713764.1"/>
</dbReference>
<evidence type="ECO:0000313" key="3">
    <source>
        <dbReference type="EMBL" id="ETN45258.1"/>
    </source>
</evidence>
<feature type="transmembrane region" description="Helical" evidence="1">
    <location>
        <begin position="394"/>
        <end position="412"/>
    </location>
</feature>
<dbReference type="Pfam" id="PF01757">
    <property type="entry name" value="Acyl_transf_3"/>
    <property type="match status" value="1"/>
</dbReference>
<dbReference type="PANTHER" id="PTHR23028:SF134">
    <property type="entry name" value="PUTATIVE (AFU_ORTHOLOGUE AFUA_4G08520)-RELATED"/>
    <property type="match status" value="1"/>
</dbReference>
<dbReference type="EMBL" id="KB822712">
    <property type="protein sequence ID" value="ETN45258.1"/>
    <property type="molecule type" value="Genomic_DNA"/>
</dbReference>
<dbReference type="STRING" id="1220924.W2SB57"/>
<keyword evidence="1" id="KW-1133">Transmembrane helix</keyword>
<protein>
    <recommendedName>
        <fullName evidence="2">Acyltransferase 3 domain-containing protein</fullName>
    </recommendedName>
</protein>
<dbReference type="HOGENOM" id="CLU_005679_13_5_1"/>
<evidence type="ECO:0000256" key="1">
    <source>
        <dbReference type="SAM" id="Phobius"/>
    </source>
</evidence>
<dbReference type="AlphaFoldDB" id="W2SB57"/>
<feature type="transmembrane region" description="Helical" evidence="1">
    <location>
        <begin position="517"/>
        <end position="536"/>
    </location>
</feature>
<dbReference type="VEuPathDB" id="FungiDB:HMPREF1541_09089"/>
<reference evidence="3 4" key="1">
    <citation type="submission" date="2013-03" db="EMBL/GenBank/DDBJ databases">
        <title>The Genome Sequence of Phialophora europaea CBS 101466.</title>
        <authorList>
            <consortium name="The Broad Institute Genomics Platform"/>
            <person name="Cuomo C."/>
            <person name="de Hoog S."/>
            <person name="Gorbushina A."/>
            <person name="Walker B."/>
            <person name="Young S.K."/>
            <person name="Zeng Q."/>
            <person name="Gargeya S."/>
            <person name="Fitzgerald M."/>
            <person name="Haas B."/>
            <person name="Abouelleil A."/>
            <person name="Allen A.W."/>
            <person name="Alvarado L."/>
            <person name="Arachchi H.M."/>
            <person name="Berlin A.M."/>
            <person name="Chapman S.B."/>
            <person name="Gainer-Dewar J."/>
            <person name="Goldberg J."/>
            <person name="Griggs A."/>
            <person name="Gujja S."/>
            <person name="Hansen M."/>
            <person name="Howarth C."/>
            <person name="Imamovic A."/>
            <person name="Ireland A."/>
            <person name="Larimer J."/>
            <person name="McCowan C."/>
            <person name="Murphy C."/>
            <person name="Pearson M."/>
            <person name="Poon T.W."/>
            <person name="Priest M."/>
            <person name="Roberts A."/>
            <person name="Saif S."/>
            <person name="Shea T."/>
            <person name="Sisk P."/>
            <person name="Sykes S."/>
            <person name="Wortman J."/>
            <person name="Nusbaum C."/>
            <person name="Birren B."/>
        </authorList>
    </citation>
    <scope>NUCLEOTIDE SEQUENCE [LARGE SCALE GENOMIC DNA]</scope>
    <source>
        <strain evidence="3 4">CBS 101466</strain>
    </source>
</reference>